<keyword evidence="3" id="KW-0645">Protease</keyword>
<evidence type="ECO:0000313" key="4">
    <source>
        <dbReference type="Proteomes" id="UP000019102"/>
    </source>
</evidence>
<accession>W4VJZ7</accession>
<dbReference type="InterPro" id="IPR043504">
    <property type="entry name" value="Peptidase_S1_PA_chymotrypsin"/>
</dbReference>
<protein>
    <submittedName>
        <fullName evidence="3">Serine protease</fullName>
    </submittedName>
</protein>
<keyword evidence="4" id="KW-1185">Reference proteome</keyword>
<sequence>MNEEFNREQSTKTNNEKNTFSMLISGVAGGLIAALFTGGIFLTQLDDSQDTASHTPEDTEQTTEEEVVPTTNLSTNNTNSISGAVEKVSDAVVGISNVQQVSLWEEANAAGTGSGVVYKKDGEYAMWSQIITWSKVRNR</sequence>
<dbReference type="Proteomes" id="UP000019102">
    <property type="component" value="Unassembled WGS sequence"/>
</dbReference>
<evidence type="ECO:0000256" key="1">
    <source>
        <dbReference type="SAM" id="MobiDB-lite"/>
    </source>
</evidence>
<feature type="compositionally biased region" description="Low complexity" evidence="1">
    <location>
        <begin position="68"/>
        <end position="79"/>
    </location>
</feature>
<comment type="caution">
    <text evidence="3">The sequence shown here is derived from an EMBL/GenBank/DDBJ whole genome shotgun (WGS) entry which is preliminary data.</text>
</comment>
<dbReference type="GO" id="GO:0008233">
    <property type="term" value="F:peptidase activity"/>
    <property type="evidence" value="ECO:0007669"/>
    <property type="project" value="UniProtKB-KW"/>
</dbReference>
<feature type="compositionally biased region" description="Acidic residues" evidence="1">
    <location>
        <begin position="58"/>
        <end position="67"/>
    </location>
</feature>
<dbReference type="Gene3D" id="2.40.10.10">
    <property type="entry name" value="Trypsin-like serine proteases"/>
    <property type="match status" value="1"/>
</dbReference>
<keyword evidence="2" id="KW-0812">Transmembrane</keyword>
<organism evidence="3 4">
    <name type="scientific">Gracilibacillus boraciitolerans JCM 21714</name>
    <dbReference type="NCBI Taxonomy" id="1298598"/>
    <lineage>
        <taxon>Bacteria</taxon>
        <taxon>Bacillati</taxon>
        <taxon>Bacillota</taxon>
        <taxon>Bacilli</taxon>
        <taxon>Bacillales</taxon>
        <taxon>Bacillaceae</taxon>
        <taxon>Gracilibacillus</taxon>
    </lineage>
</organism>
<dbReference type="GO" id="GO:0006508">
    <property type="term" value="P:proteolysis"/>
    <property type="evidence" value="ECO:0007669"/>
    <property type="project" value="UniProtKB-KW"/>
</dbReference>
<dbReference type="AlphaFoldDB" id="W4VJZ7"/>
<feature type="transmembrane region" description="Helical" evidence="2">
    <location>
        <begin position="20"/>
        <end position="42"/>
    </location>
</feature>
<evidence type="ECO:0000313" key="3">
    <source>
        <dbReference type="EMBL" id="GAE93527.1"/>
    </source>
</evidence>
<name>W4VJZ7_9BACI</name>
<dbReference type="eggNOG" id="COG0265">
    <property type="taxonomic scope" value="Bacteria"/>
</dbReference>
<keyword evidence="2" id="KW-0472">Membrane</keyword>
<evidence type="ECO:0000256" key="2">
    <source>
        <dbReference type="SAM" id="Phobius"/>
    </source>
</evidence>
<dbReference type="STRING" id="1298598.JCM21714_2614"/>
<dbReference type="EMBL" id="BAVS01000013">
    <property type="protein sequence ID" value="GAE93527.1"/>
    <property type="molecule type" value="Genomic_DNA"/>
</dbReference>
<dbReference type="RefSeq" id="WP_052000505.1">
    <property type="nucleotide sequence ID" value="NZ_BAVS01000013.1"/>
</dbReference>
<feature type="region of interest" description="Disordered" evidence="1">
    <location>
        <begin position="47"/>
        <end position="79"/>
    </location>
</feature>
<reference evidence="3 4" key="1">
    <citation type="journal article" date="2014" name="Genome Announc.">
        <title>Draft Genome Sequence of the Boron-Tolerant and Moderately Halotolerant Bacterium Gracilibacillus boraciitolerans JCM 21714T.</title>
        <authorList>
            <person name="Ahmed I."/>
            <person name="Oshima K."/>
            <person name="Suda W."/>
            <person name="Kitamura K."/>
            <person name="Iida T."/>
            <person name="Ohmori Y."/>
            <person name="Fujiwara T."/>
            <person name="Hattori M."/>
            <person name="Ohkuma M."/>
        </authorList>
    </citation>
    <scope>NUCLEOTIDE SEQUENCE [LARGE SCALE GENOMIC DNA]</scope>
    <source>
        <strain evidence="3 4">JCM 21714</strain>
    </source>
</reference>
<keyword evidence="2" id="KW-1133">Transmembrane helix</keyword>
<proteinExistence type="predicted"/>
<gene>
    <name evidence="3" type="ORF">JCM21714_2614</name>
</gene>
<keyword evidence="3" id="KW-0378">Hydrolase</keyword>